<keyword evidence="3" id="KW-1185">Reference proteome</keyword>
<dbReference type="EMBL" id="GG682077">
    <property type="protein sequence ID" value="EER03796.1"/>
    <property type="molecule type" value="Genomic_DNA"/>
</dbReference>
<evidence type="ECO:0000313" key="3">
    <source>
        <dbReference type="Proteomes" id="UP000007800"/>
    </source>
</evidence>
<organism evidence="3">
    <name type="scientific">Perkinsus marinus (strain ATCC 50983 / TXsc)</name>
    <dbReference type="NCBI Taxonomy" id="423536"/>
    <lineage>
        <taxon>Eukaryota</taxon>
        <taxon>Sar</taxon>
        <taxon>Alveolata</taxon>
        <taxon>Perkinsozoa</taxon>
        <taxon>Perkinsea</taxon>
        <taxon>Perkinsida</taxon>
        <taxon>Perkinsidae</taxon>
        <taxon>Perkinsus</taxon>
    </lineage>
</organism>
<evidence type="ECO:0000256" key="1">
    <source>
        <dbReference type="SAM" id="SignalP"/>
    </source>
</evidence>
<dbReference type="InParanoid" id="C5LHJ7"/>
<dbReference type="GeneID" id="9048389"/>
<proteinExistence type="predicted"/>
<dbReference type="OrthoDB" id="457126at2759"/>
<sequence length="104" mass="11360">MSLMKLCAYIFGCAIVGQLTEAVVLQQQMTVEYPPNRLYGPLFANNTCPTVDGIKQYPGVYSKDHRYSVCMPIVPVDTKCPSAPAKGKPVHDGNLPLCLIPCET</sequence>
<name>C5LHJ7_PERM5</name>
<feature type="signal peptide" evidence="1">
    <location>
        <begin position="1"/>
        <end position="22"/>
    </location>
</feature>
<protein>
    <recommendedName>
        <fullName evidence="4">Secreted protein</fullName>
    </recommendedName>
</protein>
<reference evidence="2 3" key="1">
    <citation type="submission" date="2008-07" db="EMBL/GenBank/DDBJ databases">
        <authorList>
            <person name="El-Sayed N."/>
            <person name="Caler E."/>
            <person name="Inman J."/>
            <person name="Amedeo P."/>
            <person name="Hass B."/>
            <person name="Wortman J."/>
        </authorList>
    </citation>
    <scope>NUCLEOTIDE SEQUENCE [LARGE SCALE GENOMIC DNA]</scope>
    <source>
        <strain evidence="3">ATCC 50983 / TXsc</strain>
    </source>
</reference>
<evidence type="ECO:0008006" key="4">
    <source>
        <dbReference type="Google" id="ProtNLM"/>
    </source>
</evidence>
<accession>C5LHJ7</accession>
<feature type="chain" id="PRO_5002954824" description="Secreted protein" evidence="1">
    <location>
        <begin position="23"/>
        <end position="104"/>
    </location>
</feature>
<gene>
    <name evidence="2" type="ORF">Pmar_PMAR006898</name>
</gene>
<evidence type="ECO:0000313" key="2">
    <source>
        <dbReference type="EMBL" id="EER03796.1"/>
    </source>
</evidence>
<keyword evidence="1" id="KW-0732">Signal</keyword>
<dbReference type="AlphaFoldDB" id="C5LHJ7"/>
<feature type="non-terminal residue" evidence="2">
    <location>
        <position position="104"/>
    </location>
</feature>
<dbReference type="RefSeq" id="XP_002771980.1">
    <property type="nucleotide sequence ID" value="XM_002771934.1"/>
</dbReference>
<dbReference type="OMA" id="AYIFGCA"/>
<dbReference type="Proteomes" id="UP000007800">
    <property type="component" value="Unassembled WGS sequence"/>
</dbReference>